<keyword evidence="2" id="KW-1185">Reference proteome</keyword>
<reference evidence="1" key="1">
    <citation type="submission" date="2021-03" db="EMBL/GenBank/DDBJ databases">
        <title>Evolutionary priming and transition to the ectomycorrhizal habit in an iconic lineage of mushroom-forming fungi: is preadaptation a requirement?</title>
        <authorList>
            <consortium name="DOE Joint Genome Institute"/>
            <person name="Looney B.P."/>
            <person name="Miyauchi S."/>
            <person name="Morin E."/>
            <person name="Drula E."/>
            <person name="Courty P.E."/>
            <person name="Chicoki N."/>
            <person name="Fauchery L."/>
            <person name="Kohler A."/>
            <person name="Kuo A."/>
            <person name="LaButti K."/>
            <person name="Pangilinan J."/>
            <person name="Lipzen A."/>
            <person name="Riley R."/>
            <person name="Andreopoulos W."/>
            <person name="He G."/>
            <person name="Johnson J."/>
            <person name="Barry K.W."/>
            <person name="Grigoriev I.V."/>
            <person name="Nagy L."/>
            <person name="Hibbett D."/>
            <person name="Henrissat B."/>
            <person name="Matheny P.B."/>
            <person name="Labbe J."/>
            <person name="Martin A.F."/>
        </authorList>
    </citation>
    <scope>NUCLEOTIDE SEQUENCE</scope>
    <source>
        <strain evidence="1">BPL698</strain>
    </source>
</reference>
<gene>
    <name evidence="1" type="ORF">F5148DRAFT_371925</name>
</gene>
<proteinExistence type="predicted"/>
<comment type="caution">
    <text evidence="1">The sequence shown here is derived from an EMBL/GenBank/DDBJ whole genome shotgun (WGS) entry which is preliminary data.</text>
</comment>
<evidence type="ECO:0000313" key="1">
    <source>
        <dbReference type="EMBL" id="KAI9456407.1"/>
    </source>
</evidence>
<sequence>MHLSRVLDPEFHVMTSRAEGTCSWYKKRQASLILFSCAHFRSHTIWYWLPISTSSTPSSCPYADKSHDLNFESNPRHPLGITMRASSISVIFCLVIGVAPSLALAMPGVYKSPRTRKERNASRKYIPPADRSNDPAVLEATRRTANDWELTRSMNRDQPSQSAATQTGGPMEVD</sequence>
<accession>A0ACC0U0H0</accession>
<dbReference type="EMBL" id="JAGFNK010000237">
    <property type="protein sequence ID" value="KAI9456407.1"/>
    <property type="molecule type" value="Genomic_DNA"/>
</dbReference>
<evidence type="ECO:0000313" key="2">
    <source>
        <dbReference type="Proteomes" id="UP001207468"/>
    </source>
</evidence>
<organism evidence="1 2">
    <name type="scientific">Russula earlei</name>
    <dbReference type="NCBI Taxonomy" id="71964"/>
    <lineage>
        <taxon>Eukaryota</taxon>
        <taxon>Fungi</taxon>
        <taxon>Dikarya</taxon>
        <taxon>Basidiomycota</taxon>
        <taxon>Agaricomycotina</taxon>
        <taxon>Agaricomycetes</taxon>
        <taxon>Russulales</taxon>
        <taxon>Russulaceae</taxon>
        <taxon>Russula</taxon>
    </lineage>
</organism>
<name>A0ACC0U0H0_9AGAM</name>
<protein>
    <submittedName>
        <fullName evidence="1">Uncharacterized protein</fullName>
    </submittedName>
</protein>
<dbReference type="Proteomes" id="UP001207468">
    <property type="component" value="Unassembled WGS sequence"/>
</dbReference>